<dbReference type="GeneID" id="35866310"/>
<dbReference type="InterPro" id="IPR022279">
    <property type="entry name" value="Pup_ligase"/>
</dbReference>
<dbReference type="PANTHER" id="PTHR42307">
    <property type="entry name" value="PUP DEAMIDASE/DEPUPYLASE"/>
    <property type="match status" value="1"/>
</dbReference>
<name>A0A2I1IKY6_9ACTO</name>
<dbReference type="EC" id="6.3.1.19" evidence="7"/>
<evidence type="ECO:0000256" key="5">
    <source>
        <dbReference type="ARBA" id="ARBA00022840"/>
    </source>
</evidence>
<dbReference type="InterPro" id="IPR004347">
    <property type="entry name" value="Pup_ligase/deamidase"/>
</dbReference>
<gene>
    <name evidence="8" type="primary">pafA</name>
    <name evidence="8" type="ORF">CYJ19_08685</name>
</gene>
<dbReference type="Pfam" id="PF03136">
    <property type="entry name" value="Pup_ligase"/>
    <property type="match status" value="1"/>
</dbReference>
<comment type="caution">
    <text evidence="8">The sequence shown here is derived from an EMBL/GenBank/DDBJ whole genome shotgun (WGS) entry which is preliminary data.</text>
</comment>
<evidence type="ECO:0000313" key="9">
    <source>
        <dbReference type="Proteomes" id="UP000235122"/>
    </source>
</evidence>
<accession>A0A2I1IKY6</accession>
<keyword evidence="1 8" id="KW-0436">Ligase</keyword>
<evidence type="ECO:0000256" key="1">
    <source>
        <dbReference type="ARBA" id="ARBA00022598"/>
    </source>
</evidence>
<dbReference type="RefSeq" id="WP_024332350.1">
    <property type="nucleotide sequence ID" value="NZ_JASOXK010000009.1"/>
</dbReference>
<dbReference type="AlphaFoldDB" id="A0A2I1IKY6"/>
<keyword evidence="9" id="KW-1185">Reference proteome</keyword>
<dbReference type="GO" id="GO:0010498">
    <property type="term" value="P:proteasomal protein catabolic process"/>
    <property type="evidence" value="ECO:0007669"/>
    <property type="project" value="UniProtKB-UniRule"/>
</dbReference>
<dbReference type="STRING" id="33007.HMPREF3198_01675"/>
<sequence length="450" mass="49836">MTRRVIGIETEYGITCASTEAGAPPLDAEQAARELFSPLLESNRSTNLFLENGGRLYLDVGAHPEYATAECDGLTDLVSQDQAGAKILSDLALSANERLAERGVPGRIHLFKNNLDFEGNSCGCHENYLLRRRADFRSVADSLVAFFVTRQILTGAGWVRGEGGYAFSQRSDIMWDAVSSASTRSRPIINTRDEPLADSELYRRMHVIVGDSNVSPASTWLKVGMTHLVLNASEQGIRFTGLEIADPMRTIRLINHDLTAKTRFEMRNGKTACALDVQQAFLDAVERADHSDTPEADSLMRQWDKILTCLRKNDLEPLRTEVDWVAKLALLERAKSRHNVSFTSPLIARLDLAYHDVTQGGLAESMLSRGLLKQVVTPEQVDRARLEPPKTTRARLRGAAIAAAKKYRRDLSADWSHLRLDDGSHGTIVLGDPLKSEDGRVEKLISDIEG</sequence>
<evidence type="ECO:0000256" key="3">
    <source>
        <dbReference type="ARBA" id="ARBA00022741"/>
    </source>
</evidence>
<dbReference type="EMBL" id="PKKO01000005">
    <property type="protein sequence ID" value="PKY71788.1"/>
    <property type="molecule type" value="Genomic_DNA"/>
</dbReference>
<dbReference type="GO" id="GO:0070490">
    <property type="term" value="P:protein pupylation"/>
    <property type="evidence" value="ECO:0007669"/>
    <property type="project" value="UniProtKB-UniRule"/>
</dbReference>
<keyword evidence="5" id="KW-0067">ATP-binding</keyword>
<keyword evidence="4" id="KW-0833">Ubl conjugation pathway</keyword>
<proteinExistence type="predicted"/>
<dbReference type="GO" id="GO:0005524">
    <property type="term" value="F:ATP binding"/>
    <property type="evidence" value="ECO:0007669"/>
    <property type="project" value="UniProtKB-KW"/>
</dbReference>
<keyword evidence="3" id="KW-0547">Nucleotide-binding</keyword>
<keyword evidence="2" id="KW-0479">Metal-binding</keyword>
<evidence type="ECO:0000256" key="7">
    <source>
        <dbReference type="NCBIfam" id="TIGR03686"/>
    </source>
</evidence>
<keyword evidence="6" id="KW-0460">Magnesium</keyword>
<dbReference type="NCBIfam" id="TIGR03686">
    <property type="entry name" value="pupylate_PafA"/>
    <property type="match status" value="1"/>
</dbReference>
<evidence type="ECO:0000256" key="6">
    <source>
        <dbReference type="ARBA" id="ARBA00022842"/>
    </source>
</evidence>
<dbReference type="PANTHER" id="PTHR42307:SF3">
    <property type="entry name" value="PUP--PROTEIN LIGASE"/>
    <property type="match status" value="1"/>
</dbReference>
<dbReference type="Proteomes" id="UP000235122">
    <property type="component" value="Unassembled WGS sequence"/>
</dbReference>
<evidence type="ECO:0000313" key="8">
    <source>
        <dbReference type="EMBL" id="PKY71788.1"/>
    </source>
</evidence>
<dbReference type="GO" id="GO:0046872">
    <property type="term" value="F:metal ion binding"/>
    <property type="evidence" value="ECO:0007669"/>
    <property type="project" value="UniProtKB-KW"/>
</dbReference>
<evidence type="ECO:0000256" key="2">
    <source>
        <dbReference type="ARBA" id="ARBA00022723"/>
    </source>
</evidence>
<reference evidence="8 9" key="1">
    <citation type="submission" date="2017-12" db="EMBL/GenBank/DDBJ databases">
        <title>Phylogenetic diversity of female urinary microbiome.</title>
        <authorList>
            <person name="Thomas-White K."/>
            <person name="Wolfe A.J."/>
        </authorList>
    </citation>
    <scope>NUCLEOTIDE SEQUENCE [LARGE SCALE GENOMIC DNA]</scope>
    <source>
        <strain evidence="8 9">UMB0402</strain>
    </source>
</reference>
<dbReference type="GO" id="GO:0016879">
    <property type="term" value="F:ligase activity, forming carbon-nitrogen bonds"/>
    <property type="evidence" value="ECO:0007669"/>
    <property type="project" value="UniProtKB-UniRule"/>
</dbReference>
<organism evidence="8 9">
    <name type="scientific">Winkia neuii</name>
    <dbReference type="NCBI Taxonomy" id="33007"/>
    <lineage>
        <taxon>Bacteria</taxon>
        <taxon>Bacillati</taxon>
        <taxon>Actinomycetota</taxon>
        <taxon>Actinomycetes</taxon>
        <taxon>Actinomycetales</taxon>
        <taxon>Actinomycetaceae</taxon>
        <taxon>Winkia</taxon>
    </lineage>
</organism>
<evidence type="ECO:0000256" key="4">
    <source>
        <dbReference type="ARBA" id="ARBA00022786"/>
    </source>
</evidence>
<protein>
    <recommendedName>
        <fullName evidence="7">Pup--protein ligase</fullName>
        <ecNumber evidence="7">6.3.1.19</ecNumber>
    </recommendedName>
</protein>
<dbReference type="GO" id="GO:0019941">
    <property type="term" value="P:modification-dependent protein catabolic process"/>
    <property type="evidence" value="ECO:0007669"/>
    <property type="project" value="UniProtKB-UniRule"/>
</dbReference>